<dbReference type="InterPro" id="IPR008984">
    <property type="entry name" value="SMAD_FHA_dom_sf"/>
</dbReference>
<name>A0ABX8B0K7_9BACT</name>
<evidence type="ECO:0000313" key="2">
    <source>
        <dbReference type="EMBL" id="QUV94127.1"/>
    </source>
</evidence>
<dbReference type="SUPFAM" id="SSF49879">
    <property type="entry name" value="SMAD/FHA domain"/>
    <property type="match status" value="1"/>
</dbReference>
<dbReference type="PROSITE" id="PS50006">
    <property type="entry name" value="FHA_DOMAIN"/>
    <property type="match status" value="1"/>
</dbReference>
<sequence>MAASPPLPLRPQAMMPTTNEAAVHFPENAAVTVTVLHLRGGLAGKQQVIRHLPAVIGRSHHCEVRLAPDDTAASGHHARLSSDGTAIWIEDLESTNGTRLNGNYVSRASLTSGDEIELGYGGPQLRITFDWPTAQWIGNARSETYFLGTCEFPLRSPWRFPVYGLGLLLLLLPLWLGSLVAAVLLMPPGILALLLAWSMARVNLTITPFHVEYQGVWQQVTLPWPEVTALRVNLRRCGHPTYIIIGQNQRIHFRPPDDTSGIELAQLVVRRTGRQWETKASQ</sequence>
<evidence type="ECO:0000313" key="3">
    <source>
        <dbReference type="Proteomes" id="UP000677668"/>
    </source>
</evidence>
<reference evidence="2 3" key="1">
    <citation type="submission" date="2021-03" db="EMBL/GenBank/DDBJ databases">
        <title>Genomic and phenotypic characterization of Chloracidobacterium isolates provides evidence for multiple species.</title>
        <authorList>
            <person name="Saini M.K."/>
            <person name="Costas A.M.G."/>
            <person name="Tank M."/>
            <person name="Bryant D.A."/>
        </authorList>
    </citation>
    <scope>NUCLEOTIDE SEQUENCE [LARGE SCALE GENOMIC DNA]</scope>
    <source>
        <strain evidence="2 3">N</strain>
    </source>
</reference>
<protein>
    <submittedName>
        <fullName evidence="2">FHA domain-containing protein</fullName>
    </submittedName>
</protein>
<keyword evidence="3" id="KW-1185">Reference proteome</keyword>
<feature type="domain" description="FHA" evidence="1">
    <location>
        <begin position="54"/>
        <end position="105"/>
    </location>
</feature>
<dbReference type="Pfam" id="PF00498">
    <property type="entry name" value="FHA"/>
    <property type="match status" value="1"/>
</dbReference>
<accession>A0ABX8B0K7</accession>
<dbReference type="Gene3D" id="2.60.200.20">
    <property type="match status" value="1"/>
</dbReference>
<dbReference type="EMBL" id="CP072642">
    <property type="protein sequence ID" value="QUV94127.1"/>
    <property type="molecule type" value="Genomic_DNA"/>
</dbReference>
<dbReference type="RefSeq" id="WP_211422441.1">
    <property type="nucleotide sequence ID" value="NZ_CP072642.1"/>
</dbReference>
<dbReference type="SMART" id="SM00240">
    <property type="entry name" value="FHA"/>
    <property type="match status" value="1"/>
</dbReference>
<dbReference type="CDD" id="cd00060">
    <property type="entry name" value="FHA"/>
    <property type="match status" value="1"/>
</dbReference>
<dbReference type="InterPro" id="IPR000253">
    <property type="entry name" value="FHA_dom"/>
</dbReference>
<organism evidence="2 3">
    <name type="scientific">Chloracidobacterium sp. N</name>
    <dbReference type="NCBI Taxonomy" id="2821540"/>
    <lineage>
        <taxon>Bacteria</taxon>
        <taxon>Pseudomonadati</taxon>
        <taxon>Acidobacteriota</taxon>
        <taxon>Terriglobia</taxon>
        <taxon>Terriglobales</taxon>
        <taxon>Acidobacteriaceae</taxon>
        <taxon>Chloracidobacterium</taxon>
        <taxon>Chloracidobacterium aggregatum</taxon>
    </lineage>
</organism>
<dbReference type="Proteomes" id="UP000677668">
    <property type="component" value="Chromosome 1"/>
</dbReference>
<evidence type="ECO:0000259" key="1">
    <source>
        <dbReference type="PROSITE" id="PS50006"/>
    </source>
</evidence>
<gene>
    <name evidence="2" type="ORF">J8C05_01320</name>
</gene>
<proteinExistence type="predicted"/>